<name>A0A9Q3IFU4_9BASI</name>
<evidence type="ECO:0000256" key="3">
    <source>
        <dbReference type="ARBA" id="ARBA00012221"/>
    </source>
</evidence>
<sequence length="466" mass="52400">MIDSNPSSCSKKKFVGKKSIKLSQSNPTNLNHSILKSNQISNEIKNNSILNDSIKNLLPSNYNFELPKIIHQIRLNQIQILALQFPEDIIILGDVTYGACCIDDFTAKSLGCQMLVHFGHSCLIPIDQTSIKTLYVFVEISIDRQHLFDTVINNFPNCLENLPSNLKHIKIQHEINSNHPFHLALVGTVQFISALQALKCDLENHNSLNHLALPSTHHLDHSKITKSFNSWKITLPQIKPLSPGEILGCTAPKLPHDTDAILYLGDGRFHLESIMIANPTIPAYRYDPYEKKITHEEYDHLKMKQLRSKAISKASQSLQSSSSLNTPNEKDWAIILGTLGRQGSLSVLKSISNGFKSQATHSRELVPILLSELSPLKLNLFHLDIQVFVQTSCPRLSIDWGESFNVPLLNPYEAKVCFGQAKPFQVDSSDDQLLDSYPMDFYADDSLGDWTPRFGRARKRISKPTS</sequence>
<dbReference type="EC" id="2.5.1.108" evidence="3 11"/>
<dbReference type="PIRSF" id="PIRSF004967">
    <property type="entry name" value="DPH1"/>
    <property type="match status" value="1"/>
</dbReference>
<keyword evidence="7" id="KW-0479">Metal-binding</keyword>
<organism evidence="12 13">
    <name type="scientific">Austropuccinia psidii MF-1</name>
    <dbReference type="NCBI Taxonomy" id="1389203"/>
    <lineage>
        <taxon>Eukaryota</taxon>
        <taxon>Fungi</taxon>
        <taxon>Dikarya</taxon>
        <taxon>Basidiomycota</taxon>
        <taxon>Pucciniomycotina</taxon>
        <taxon>Pucciniomycetes</taxon>
        <taxon>Pucciniales</taxon>
        <taxon>Sphaerophragmiaceae</taxon>
        <taxon>Austropuccinia</taxon>
    </lineage>
</organism>
<evidence type="ECO:0000256" key="8">
    <source>
        <dbReference type="ARBA" id="ARBA00023004"/>
    </source>
</evidence>
<dbReference type="SFLD" id="SFLDS00032">
    <property type="entry name" value="Radical_SAM_3-amino-3-carboxyp"/>
    <property type="match status" value="1"/>
</dbReference>
<dbReference type="GO" id="GO:0051539">
    <property type="term" value="F:4 iron, 4 sulfur cluster binding"/>
    <property type="evidence" value="ECO:0007669"/>
    <property type="project" value="UniProtKB-UniRule"/>
</dbReference>
<dbReference type="PANTHER" id="PTHR10762">
    <property type="entry name" value="DIPHTHAMIDE BIOSYNTHESIS PROTEIN"/>
    <property type="match status" value="1"/>
</dbReference>
<dbReference type="InterPro" id="IPR042263">
    <property type="entry name" value="DPH1/DPH2_1"/>
</dbReference>
<dbReference type="EMBL" id="AVOT02046278">
    <property type="protein sequence ID" value="MBW0541601.1"/>
    <property type="molecule type" value="Genomic_DNA"/>
</dbReference>
<keyword evidence="8" id="KW-0408">Iron</keyword>
<dbReference type="OrthoDB" id="1649088at2759"/>
<evidence type="ECO:0000256" key="1">
    <source>
        <dbReference type="ARBA" id="ARBA00005156"/>
    </source>
</evidence>
<gene>
    <name evidence="12" type="ORF">O181_081316</name>
</gene>
<proteinExistence type="inferred from homology"/>
<evidence type="ECO:0000256" key="4">
    <source>
        <dbReference type="ARBA" id="ARBA00021915"/>
    </source>
</evidence>
<dbReference type="InterPro" id="IPR042265">
    <property type="entry name" value="DPH1/DPH2_3"/>
</dbReference>
<dbReference type="NCBIfam" id="TIGR00322">
    <property type="entry name" value="diphth2_R"/>
    <property type="match status" value="1"/>
</dbReference>
<keyword evidence="11" id="KW-0004">4Fe-4S</keyword>
<dbReference type="InterPro" id="IPR042264">
    <property type="entry name" value="DPH1/DPH2_2"/>
</dbReference>
<evidence type="ECO:0000256" key="7">
    <source>
        <dbReference type="ARBA" id="ARBA00022723"/>
    </source>
</evidence>
<evidence type="ECO:0000313" key="12">
    <source>
        <dbReference type="EMBL" id="MBW0541601.1"/>
    </source>
</evidence>
<evidence type="ECO:0000256" key="2">
    <source>
        <dbReference type="ARBA" id="ARBA00010173"/>
    </source>
</evidence>
<dbReference type="Pfam" id="PF01866">
    <property type="entry name" value="Diphthamide_syn"/>
    <property type="match status" value="1"/>
</dbReference>
<evidence type="ECO:0000256" key="11">
    <source>
        <dbReference type="PIRNR" id="PIRNR004967"/>
    </source>
</evidence>
<accession>A0A9Q3IFU4</accession>
<evidence type="ECO:0000256" key="5">
    <source>
        <dbReference type="ARBA" id="ARBA00022679"/>
    </source>
</evidence>
<comment type="function">
    <text evidence="11">Catalyzes the first step of diphthamide biosynthesis, a post-translational modification of histidine which occurs in elongation factor 2.</text>
</comment>
<dbReference type="InterPro" id="IPR035435">
    <property type="entry name" value="DPH1/DPH2_euk_archaea"/>
</dbReference>
<dbReference type="GO" id="GO:0090560">
    <property type="term" value="F:2-(3-amino-3-carboxypropyl)histidine synthase activity"/>
    <property type="evidence" value="ECO:0007669"/>
    <property type="project" value="UniProtKB-UniRule"/>
</dbReference>
<comment type="catalytic activity">
    <reaction evidence="10 11">
        <text>L-histidyl-[translation elongation factor 2] + S-adenosyl-L-methionine = 2-[(3S)-amino-3-carboxypropyl]-L-histidyl-[translation elongation factor 2] + S-methyl-5'-thioadenosine + H(+)</text>
        <dbReference type="Rhea" id="RHEA:36783"/>
        <dbReference type="Rhea" id="RHEA-COMP:9748"/>
        <dbReference type="Rhea" id="RHEA-COMP:9749"/>
        <dbReference type="ChEBI" id="CHEBI:15378"/>
        <dbReference type="ChEBI" id="CHEBI:17509"/>
        <dbReference type="ChEBI" id="CHEBI:29979"/>
        <dbReference type="ChEBI" id="CHEBI:59789"/>
        <dbReference type="ChEBI" id="CHEBI:73995"/>
        <dbReference type="EC" id="2.5.1.108"/>
    </reaction>
</comment>
<dbReference type="AlphaFoldDB" id="A0A9Q3IFU4"/>
<comment type="caution">
    <text evidence="12">The sequence shown here is derived from an EMBL/GenBank/DDBJ whole genome shotgun (WGS) entry which is preliminary data.</text>
</comment>
<dbReference type="Gene3D" id="3.40.50.11850">
    <property type="entry name" value="Diphthamide synthesis DPH1/DPH2 domain 2"/>
    <property type="match status" value="1"/>
</dbReference>
<dbReference type="InterPro" id="IPR016435">
    <property type="entry name" value="DPH1/DPH2"/>
</dbReference>
<dbReference type="Gene3D" id="3.40.50.11860">
    <property type="entry name" value="Diphthamide synthesis DPH1/DPH2 domain 3"/>
    <property type="match status" value="1"/>
</dbReference>
<keyword evidence="9" id="KW-0411">Iron-sulfur</keyword>
<dbReference type="Gene3D" id="3.40.50.11840">
    <property type="entry name" value="Diphthamide synthesis DPH1/DPH2 domain 1"/>
    <property type="match status" value="1"/>
</dbReference>
<evidence type="ECO:0000313" key="13">
    <source>
        <dbReference type="Proteomes" id="UP000765509"/>
    </source>
</evidence>
<keyword evidence="6 11" id="KW-0949">S-adenosyl-L-methionine</keyword>
<reference evidence="12" key="1">
    <citation type="submission" date="2021-03" db="EMBL/GenBank/DDBJ databases">
        <title>Draft genome sequence of rust myrtle Austropuccinia psidii MF-1, a brazilian biotype.</title>
        <authorList>
            <person name="Quecine M.C."/>
            <person name="Pachon D.M.R."/>
            <person name="Bonatelli M.L."/>
            <person name="Correr F.H."/>
            <person name="Franceschini L.M."/>
            <person name="Leite T.F."/>
            <person name="Margarido G.R.A."/>
            <person name="Almeida C.A."/>
            <person name="Ferrarezi J.A."/>
            <person name="Labate C.A."/>
        </authorList>
    </citation>
    <scope>NUCLEOTIDE SEQUENCE</scope>
    <source>
        <strain evidence="12">MF-1</strain>
    </source>
</reference>
<evidence type="ECO:0000256" key="9">
    <source>
        <dbReference type="ARBA" id="ARBA00023014"/>
    </source>
</evidence>
<dbReference type="GO" id="GO:0046872">
    <property type="term" value="F:metal ion binding"/>
    <property type="evidence" value="ECO:0007669"/>
    <property type="project" value="UniProtKB-KW"/>
</dbReference>
<protein>
    <recommendedName>
        <fullName evidence="4 11">2-(3-amino-3-carboxypropyl)histidine synthase subunit 1</fullName>
        <ecNumber evidence="3 11">2.5.1.108</ecNumber>
    </recommendedName>
</protein>
<comment type="pathway">
    <text evidence="1 11">Protein modification; peptidyl-diphthamide biosynthesis.</text>
</comment>
<dbReference type="Proteomes" id="UP000765509">
    <property type="component" value="Unassembled WGS sequence"/>
</dbReference>
<comment type="cofactor">
    <cofactor evidence="11">
        <name>[4Fe-4S] cluster</name>
        <dbReference type="ChEBI" id="CHEBI:49883"/>
    </cofactor>
    <text evidence="11">Binds 1 [4Fe-4S] cluster per subunit. The cluster is coordinated with 3 cysteines and an exchangeable S-adenosyl-L-methionine.</text>
</comment>
<evidence type="ECO:0000256" key="6">
    <source>
        <dbReference type="ARBA" id="ARBA00022691"/>
    </source>
</evidence>
<comment type="similarity">
    <text evidence="2 11">Belongs to the DPH1/DPH2 family. DPH1 subfamily.</text>
</comment>
<dbReference type="GO" id="GO:0017183">
    <property type="term" value="P:protein histidyl modification to diphthamide"/>
    <property type="evidence" value="ECO:0007669"/>
    <property type="project" value="UniProtKB-UniRule"/>
</dbReference>
<evidence type="ECO:0000256" key="10">
    <source>
        <dbReference type="ARBA" id="ARBA00048403"/>
    </source>
</evidence>
<keyword evidence="5 11" id="KW-0808">Transferase</keyword>
<keyword evidence="13" id="KW-1185">Reference proteome</keyword>
<dbReference type="PANTHER" id="PTHR10762:SF1">
    <property type="entry name" value="2-(3-AMINO-3-CARBOXYPROPYL)HISTIDINE SYNTHASE SUBUNIT 1"/>
    <property type="match status" value="1"/>
</dbReference>